<proteinExistence type="predicted"/>
<reference evidence="1" key="1">
    <citation type="submission" date="2022-10" db="EMBL/GenBank/DDBJ databases">
        <title>Complete Genome of Trichothecium roseum strain YXFP-22015, a Plant Pathogen Isolated from Citrus.</title>
        <authorList>
            <person name="Wang Y."/>
            <person name="Zhu L."/>
        </authorList>
    </citation>
    <scope>NUCLEOTIDE SEQUENCE</scope>
    <source>
        <strain evidence="1">YXFP-22015</strain>
    </source>
</reference>
<accession>A0ACC0V430</accession>
<name>A0ACC0V430_9HYPO</name>
<sequence length="335" mass="36306">MADTTTTREDKLKAPEPDRDATTPSPTPRDEDEPRFTAEEEAELLSESDALRQEANALFATSPSQALSSYEQALSVLPTYTFHLARAVLHSNMAAAHLRLEAWPEAATASTAALDLLSELERSVPGLVEPPPSSPDQDQDKPKDSSSSSNSNSDAQASKNTTTTTTTTAPEKRRQENDAASKDDAADDDDNVEEEIISTGAEKAQKARREELSPLRADVLRIRAKSHLRRGRARSSKPGAGWHDLSSALEEDYKPLSAGALNACLTPADRRAVAAQLAALQPRVKEAQDREVGDMWDKLKGLGDGLLKPFGMSTDNFKMVKDEATGSYSVNFSQN</sequence>
<protein>
    <submittedName>
        <fullName evidence="1">Uncharacterized protein</fullName>
    </submittedName>
</protein>
<organism evidence="1 2">
    <name type="scientific">Trichothecium roseum</name>
    <dbReference type="NCBI Taxonomy" id="47278"/>
    <lineage>
        <taxon>Eukaryota</taxon>
        <taxon>Fungi</taxon>
        <taxon>Dikarya</taxon>
        <taxon>Ascomycota</taxon>
        <taxon>Pezizomycotina</taxon>
        <taxon>Sordariomycetes</taxon>
        <taxon>Hypocreomycetidae</taxon>
        <taxon>Hypocreales</taxon>
        <taxon>Hypocreales incertae sedis</taxon>
        <taxon>Trichothecium</taxon>
    </lineage>
</organism>
<keyword evidence="2" id="KW-1185">Reference proteome</keyword>
<comment type="caution">
    <text evidence="1">The sequence shown here is derived from an EMBL/GenBank/DDBJ whole genome shotgun (WGS) entry which is preliminary data.</text>
</comment>
<dbReference type="EMBL" id="CM047942">
    <property type="protein sequence ID" value="KAI9901156.1"/>
    <property type="molecule type" value="Genomic_DNA"/>
</dbReference>
<evidence type="ECO:0000313" key="1">
    <source>
        <dbReference type="EMBL" id="KAI9901156.1"/>
    </source>
</evidence>
<gene>
    <name evidence="1" type="ORF">N3K66_002973</name>
</gene>
<evidence type="ECO:0000313" key="2">
    <source>
        <dbReference type="Proteomes" id="UP001163324"/>
    </source>
</evidence>
<dbReference type="Proteomes" id="UP001163324">
    <property type="component" value="Chromosome 3"/>
</dbReference>